<dbReference type="Gene3D" id="3.40.630.10">
    <property type="entry name" value="Zn peptidases"/>
    <property type="match status" value="1"/>
</dbReference>
<dbReference type="CDD" id="cd05656">
    <property type="entry name" value="M42_Frv"/>
    <property type="match status" value="1"/>
</dbReference>
<organism evidence="9 10">
    <name type="scientific">Phototrophicus methaneseepsis</name>
    <dbReference type="NCBI Taxonomy" id="2710758"/>
    <lineage>
        <taxon>Bacteria</taxon>
        <taxon>Bacillati</taxon>
        <taxon>Chloroflexota</taxon>
        <taxon>Candidatus Thermofontia</taxon>
        <taxon>Phototrophicales</taxon>
        <taxon>Phototrophicaceae</taxon>
        <taxon>Phototrophicus</taxon>
    </lineage>
</organism>
<sequence length="357" mass="38653">MFDLKEHLREITEAHAPSGHEGPVRELIRDAWADFVDDFEVDGLGSLIGIKRATRPVDPPRKIMLAAHMDEIGMMVRDIVDGFIFVHRISGADNRLMMAQPVIVHGKEPLSGVVATVPPHLLSAADRKKYPSFDQLVIDVGLSADEVADLVQIGDLITPDAKLIDLNGHLVAGKALDDRSCVAIVSYALNELQSLQHTWDVYATATVQEESGLLGAGTAAFHIQPDIAIALDVGFAPQSGVPSEGTSEIDKGPEISLGANIHPKLYDKLIEVAERHEISYQPSPVVGATGTDAWAIQVAREGIPTALLSLPIRNMHSPVETASLKDMERTGRLLAHFIAALDADFMKAIDWNELDNA</sequence>
<dbReference type="GO" id="GO:0046872">
    <property type="term" value="F:metal ion binding"/>
    <property type="evidence" value="ECO:0007669"/>
    <property type="project" value="UniProtKB-UniRule"/>
</dbReference>
<keyword evidence="3" id="KW-0645">Protease</keyword>
<evidence type="ECO:0000256" key="3">
    <source>
        <dbReference type="ARBA" id="ARBA00022670"/>
    </source>
</evidence>
<evidence type="ECO:0000256" key="7">
    <source>
        <dbReference type="PIRSR" id="PIRSR001123-1"/>
    </source>
</evidence>
<dbReference type="InterPro" id="IPR008007">
    <property type="entry name" value="Peptidase_M42"/>
</dbReference>
<dbReference type="Proteomes" id="UP000594468">
    <property type="component" value="Chromosome"/>
</dbReference>
<feature type="binding site" evidence="8">
    <location>
        <position position="177"/>
    </location>
    <ligand>
        <name>Zn(2+)</name>
        <dbReference type="ChEBI" id="CHEBI:29105"/>
        <label>2</label>
    </ligand>
</feature>
<evidence type="ECO:0000313" key="10">
    <source>
        <dbReference type="Proteomes" id="UP000594468"/>
    </source>
</evidence>
<feature type="binding site" evidence="8">
    <location>
        <position position="316"/>
    </location>
    <ligand>
        <name>Zn(2+)</name>
        <dbReference type="ChEBI" id="CHEBI:29105"/>
        <label>2</label>
    </ligand>
</feature>
<name>A0A7S8IFD9_9CHLR</name>
<evidence type="ECO:0000256" key="5">
    <source>
        <dbReference type="ARBA" id="ARBA00022801"/>
    </source>
</evidence>
<feature type="binding site" evidence="8">
    <location>
        <position position="210"/>
    </location>
    <ligand>
        <name>Zn(2+)</name>
        <dbReference type="ChEBI" id="CHEBI:29105"/>
        <label>2</label>
    </ligand>
</feature>
<dbReference type="KEGG" id="pmet:G4Y79_00255"/>
<dbReference type="Gene3D" id="2.40.30.40">
    <property type="entry name" value="Peptidase M42, domain 2"/>
    <property type="match status" value="1"/>
</dbReference>
<reference evidence="9 10" key="1">
    <citation type="submission" date="2020-02" db="EMBL/GenBank/DDBJ databases">
        <authorList>
            <person name="Zheng R.K."/>
            <person name="Sun C.M."/>
        </authorList>
    </citation>
    <scope>NUCLEOTIDE SEQUENCE [LARGE SCALE GENOMIC DNA]</scope>
    <source>
        <strain evidence="10">rifampicinis</strain>
    </source>
</reference>
<dbReference type="InterPro" id="IPR051464">
    <property type="entry name" value="Peptidase_M42_aminopept"/>
</dbReference>
<dbReference type="SUPFAM" id="SSF53187">
    <property type="entry name" value="Zn-dependent exopeptidases"/>
    <property type="match status" value="1"/>
</dbReference>
<keyword evidence="4 8" id="KW-0479">Metal-binding</keyword>
<evidence type="ECO:0000256" key="2">
    <source>
        <dbReference type="ARBA" id="ARBA00022438"/>
    </source>
</evidence>
<comment type="similarity">
    <text evidence="1 6">Belongs to the peptidase M42 family.</text>
</comment>
<accession>A0A7S8IFD9</accession>
<protein>
    <submittedName>
        <fullName evidence="9">M42 family metallopeptidase</fullName>
    </submittedName>
</protein>
<feature type="active site" description="Proton acceptor" evidence="7">
    <location>
        <position position="209"/>
    </location>
</feature>
<dbReference type="Pfam" id="PF05343">
    <property type="entry name" value="Peptidase_M42"/>
    <property type="match status" value="1"/>
</dbReference>
<feature type="binding site" evidence="8">
    <location>
        <position position="232"/>
    </location>
    <ligand>
        <name>Zn(2+)</name>
        <dbReference type="ChEBI" id="CHEBI:29105"/>
        <label>1</label>
    </ligand>
</feature>
<evidence type="ECO:0000256" key="4">
    <source>
        <dbReference type="ARBA" id="ARBA00022723"/>
    </source>
</evidence>
<keyword evidence="10" id="KW-1185">Reference proteome</keyword>
<comment type="cofactor">
    <cofactor evidence="8">
        <name>a divalent metal cation</name>
        <dbReference type="ChEBI" id="CHEBI:60240"/>
    </cofactor>
    <text evidence="8">Binds 2 divalent metal cations per subunit.</text>
</comment>
<dbReference type="SUPFAM" id="SSF101821">
    <property type="entry name" value="Aminopeptidase/glucanase lid domain"/>
    <property type="match status" value="1"/>
</dbReference>
<dbReference type="GO" id="GO:0006508">
    <property type="term" value="P:proteolysis"/>
    <property type="evidence" value="ECO:0007669"/>
    <property type="project" value="UniProtKB-KW"/>
</dbReference>
<evidence type="ECO:0000313" key="9">
    <source>
        <dbReference type="EMBL" id="QPC82843.1"/>
    </source>
</evidence>
<proteinExistence type="inferred from homology"/>
<dbReference type="InterPro" id="IPR023367">
    <property type="entry name" value="Peptidase_M42_dom2"/>
</dbReference>
<dbReference type="GO" id="GO:0004177">
    <property type="term" value="F:aminopeptidase activity"/>
    <property type="evidence" value="ECO:0007669"/>
    <property type="project" value="UniProtKB-UniRule"/>
</dbReference>
<dbReference type="RefSeq" id="WP_195170912.1">
    <property type="nucleotide sequence ID" value="NZ_CP062983.1"/>
</dbReference>
<feature type="binding site" evidence="8">
    <location>
        <position position="177"/>
    </location>
    <ligand>
        <name>Zn(2+)</name>
        <dbReference type="ChEBI" id="CHEBI:29105"/>
        <label>1</label>
    </ligand>
</feature>
<keyword evidence="2" id="KW-0031">Aminopeptidase</keyword>
<dbReference type="EMBL" id="CP062983">
    <property type="protein sequence ID" value="QPC82843.1"/>
    <property type="molecule type" value="Genomic_DNA"/>
</dbReference>
<evidence type="ECO:0000256" key="1">
    <source>
        <dbReference type="ARBA" id="ARBA00006272"/>
    </source>
</evidence>
<feature type="binding site" evidence="8">
    <location>
        <position position="68"/>
    </location>
    <ligand>
        <name>Zn(2+)</name>
        <dbReference type="ChEBI" id="CHEBI:29105"/>
        <label>1</label>
    </ligand>
</feature>
<dbReference type="AlphaFoldDB" id="A0A7S8IFD9"/>
<keyword evidence="5" id="KW-0378">Hydrolase</keyword>
<dbReference type="PIRSF" id="PIRSF001123">
    <property type="entry name" value="PepA_GA"/>
    <property type="match status" value="1"/>
</dbReference>
<evidence type="ECO:0000256" key="6">
    <source>
        <dbReference type="PIRNR" id="PIRNR001123"/>
    </source>
</evidence>
<dbReference type="PANTHER" id="PTHR32481:SF0">
    <property type="entry name" value="AMINOPEPTIDASE YPDE-RELATED"/>
    <property type="match status" value="1"/>
</dbReference>
<dbReference type="PANTHER" id="PTHR32481">
    <property type="entry name" value="AMINOPEPTIDASE"/>
    <property type="match status" value="1"/>
</dbReference>
<gene>
    <name evidence="9" type="ORF">G4Y79_00255</name>
</gene>
<evidence type="ECO:0000256" key="8">
    <source>
        <dbReference type="PIRSR" id="PIRSR001123-2"/>
    </source>
</evidence>